<sequence>MSEASASVQRQDATHAKPRSPTRDLTQGPIASTLLVFALPILAGNVLQSLNGSVNAVWVGGHLGEAALTATANANNIMFALIGAMFGISMATNILIAQSMGAHDIGQAKRILGSSATFFAMISTLVALLGWPLARHLMLWMSTPEAALPLAESYLKIIFLALPMLFMFTFVTAALRGAGDTRTPFWFLLLVVVLDMALNPLLIFGWGPVPRLGIQGSALATLIANGLSFVALVSWLRWRRHPLWIGRRQLGLFLPDMAIVRTLVVKGLPMGMQIVMISLAMIAMISLVNVHGVQTASAYSAALQLWTYVQMPAMAIGAACSSMAAQNVGAGLWRRVNATARAGMLGNIAMTGGLIVLIVLLDRLVLGWFLPSGSASLEVARHLNHIAIGSFLFFGVTFVLAGVVRSTGAVMAPLLILAIAMWGIRVPLARWLQPMLGVDAIWWSFPISSLCSMLMTLTYYRWGNWRRAAMLPRSMAASRPRPAAETATADALPEGAKAEPALTADK</sequence>
<dbReference type="PANTHER" id="PTHR43549">
    <property type="entry name" value="MULTIDRUG RESISTANCE PROTEIN YPNP-RELATED"/>
    <property type="match status" value="1"/>
</dbReference>
<feature type="transmembrane region" description="Helical" evidence="8">
    <location>
        <begin position="154"/>
        <end position="173"/>
    </location>
</feature>
<evidence type="ECO:0000256" key="3">
    <source>
        <dbReference type="ARBA" id="ARBA00022475"/>
    </source>
</evidence>
<organism evidence="9 10">
    <name type="scientific">Comamonas guangdongensis</name>
    <dbReference type="NCBI Taxonomy" id="510515"/>
    <lineage>
        <taxon>Bacteria</taxon>
        <taxon>Pseudomonadati</taxon>
        <taxon>Pseudomonadota</taxon>
        <taxon>Betaproteobacteria</taxon>
        <taxon>Burkholderiales</taxon>
        <taxon>Comamonadaceae</taxon>
        <taxon>Comamonas</taxon>
    </lineage>
</organism>
<comment type="caution">
    <text evidence="9">The sequence shown here is derived from an EMBL/GenBank/DDBJ whole genome shotgun (WGS) entry which is preliminary data.</text>
</comment>
<comment type="subcellular location">
    <subcellularLocation>
        <location evidence="1">Cell inner membrane</location>
        <topology evidence="1">Multi-pass membrane protein</topology>
    </subcellularLocation>
</comment>
<feature type="transmembrane region" description="Helical" evidence="8">
    <location>
        <begin position="116"/>
        <end position="134"/>
    </location>
</feature>
<dbReference type="Proteomes" id="UP001561046">
    <property type="component" value="Unassembled WGS sequence"/>
</dbReference>
<feature type="transmembrane region" description="Helical" evidence="8">
    <location>
        <begin position="313"/>
        <end position="333"/>
    </location>
</feature>
<dbReference type="InterPro" id="IPR002528">
    <property type="entry name" value="MATE_fam"/>
</dbReference>
<gene>
    <name evidence="9" type="ORF">AB6724_04635</name>
</gene>
<dbReference type="PANTHER" id="PTHR43549:SF3">
    <property type="entry name" value="MULTIDRUG RESISTANCE PROTEIN YPNP-RELATED"/>
    <property type="match status" value="1"/>
</dbReference>
<evidence type="ECO:0000256" key="5">
    <source>
        <dbReference type="ARBA" id="ARBA00022989"/>
    </source>
</evidence>
<name>A0ABV3ZRZ6_9BURK</name>
<evidence type="ECO:0000256" key="8">
    <source>
        <dbReference type="SAM" id="Phobius"/>
    </source>
</evidence>
<evidence type="ECO:0000256" key="2">
    <source>
        <dbReference type="ARBA" id="ARBA00022448"/>
    </source>
</evidence>
<keyword evidence="10" id="KW-1185">Reference proteome</keyword>
<proteinExistence type="predicted"/>
<feature type="transmembrane region" description="Helical" evidence="8">
    <location>
        <begin position="410"/>
        <end position="428"/>
    </location>
</feature>
<evidence type="ECO:0000256" key="1">
    <source>
        <dbReference type="ARBA" id="ARBA00004429"/>
    </source>
</evidence>
<dbReference type="InterPro" id="IPR052031">
    <property type="entry name" value="Membrane_Transporter-Flippase"/>
</dbReference>
<feature type="transmembrane region" description="Helical" evidence="8">
    <location>
        <begin position="440"/>
        <end position="460"/>
    </location>
</feature>
<feature type="transmembrane region" description="Helical" evidence="8">
    <location>
        <begin position="28"/>
        <end position="47"/>
    </location>
</feature>
<dbReference type="EMBL" id="JBFYGN010000004">
    <property type="protein sequence ID" value="MEX8192125.1"/>
    <property type="molecule type" value="Genomic_DNA"/>
</dbReference>
<feature type="compositionally biased region" description="Polar residues" evidence="7">
    <location>
        <begin position="1"/>
        <end position="11"/>
    </location>
</feature>
<keyword evidence="3" id="KW-1003">Cell membrane</keyword>
<evidence type="ECO:0000256" key="4">
    <source>
        <dbReference type="ARBA" id="ARBA00022692"/>
    </source>
</evidence>
<feature type="transmembrane region" description="Helical" evidence="8">
    <location>
        <begin position="77"/>
        <end position="96"/>
    </location>
</feature>
<feature type="transmembrane region" description="Helical" evidence="8">
    <location>
        <begin position="185"/>
        <end position="206"/>
    </location>
</feature>
<evidence type="ECO:0000256" key="7">
    <source>
        <dbReference type="SAM" id="MobiDB-lite"/>
    </source>
</evidence>
<feature type="region of interest" description="Disordered" evidence="7">
    <location>
        <begin position="1"/>
        <end position="25"/>
    </location>
</feature>
<feature type="region of interest" description="Disordered" evidence="7">
    <location>
        <begin position="478"/>
        <end position="506"/>
    </location>
</feature>
<keyword evidence="4 8" id="KW-0812">Transmembrane</keyword>
<evidence type="ECO:0000313" key="9">
    <source>
        <dbReference type="EMBL" id="MEX8192125.1"/>
    </source>
</evidence>
<evidence type="ECO:0000313" key="10">
    <source>
        <dbReference type="Proteomes" id="UP001561046"/>
    </source>
</evidence>
<evidence type="ECO:0000256" key="6">
    <source>
        <dbReference type="ARBA" id="ARBA00023136"/>
    </source>
</evidence>
<dbReference type="PIRSF" id="PIRSF006603">
    <property type="entry name" value="DinF"/>
    <property type="match status" value="1"/>
</dbReference>
<keyword evidence="2" id="KW-0813">Transport</keyword>
<feature type="transmembrane region" description="Helical" evidence="8">
    <location>
        <begin position="382"/>
        <end position="403"/>
    </location>
</feature>
<dbReference type="RefSeq" id="WP_369337344.1">
    <property type="nucleotide sequence ID" value="NZ_JBFYGN010000004.1"/>
</dbReference>
<feature type="transmembrane region" description="Helical" evidence="8">
    <location>
        <begin position="345"/>
        <end position="370"/>
    </location>
</feature>
<keyword evidence="5 8" id="KW-1133">Transmembrane helix</keyword>
<feature type="transmembrane region" description="Helical" evidence="8">
    <location>
        <begin position="218"/>
        <end position="238"/>
    </location>
</feature>
<feature type="transmembrane region" description="Helical" evidence="8">
    <location>
        <begin position="274"/>
        <end position="293"/>
    </location>
</feature>
<reference evidence="9 10" key="1">
    <citation type="journal article" date="2013" name="Int. J. Syst. Evol. Microbiol.">
        <title>Comamonas guangdongensis sp. nov., isolated from subterranean forest sediment, and emended description of the genus Comamonas.</title>
        <authorList>
            <person name="Zhang J."/>
            <person name="Wang Y."/>
            <person name="Zhou S."/>
            <person name="Wu C."/>
            <person name="He J."/>
            <person name="Li F."/>
        </authorList>
    </citation>
    <scope>NUCLEOTIDE SEQUENCE [LARGE SCALE GENOMIC DNA]</scope>
    <source>
        <strain evidence="9 10">CCTCC AB2011133</strain>
    </source>
</reference>
<dbReference type="NCBIfam" id="TIGR00797">
    <property type="entry name" value="matE"/>
    <property type="match status" value="1"/>
</dbReference>
<accession>A0ABV3ZRZ6</accession>
<dbReference type="CDD" id="cd13138">
    <property type="entry name" value="MATE_yoeA_like"/>
    <property type="match status" value="1"/>
</dbReference>
<dbReference type="Pfam" id="PF01554">
    <property type="entry name" value="MatE"/>
    <property type="match status" value="2"/>
</dbReference>
<keyword evidence="6 8" id="KW-0472">Membrane</keyword>
<protein>
    <submittedName>
        <fullName evidence="9">MATE family efflux transporter</fullName>
    </submittedName>
</protein>
<dbReference type="InterPro" id="IPR048279">
    <property type="entry name" value="MdtK-like"/>
</dbReference>